<dbReference type="SMART" id="SM00471">
    <property type="entry name" value="HDc"/>
    <property type="match status" value="1"/>
</dbReference>
<keyword evidence="3" id="KW-0378">Hydrolase</keyword>
<dbReference type="Gene3D" id="1.10.3210.10">
    <property type="entry name" value="Hypothetical protein af1432"/>
    <property type="match status" value="2"/>
</dbReference>
<accession>A0A094L8W2</accession>
<dbReference type="PROSITE" id="PS51832">
    <property type="entry name" value="HD_GYP"/>
    <property type="match status" value="1"/>
</dbReference>
<dbReference type="PANTHER" id="PTHR43155:SF2">
    <property type="entry name" value="CYCLIC DI-GMP PHOSPHODIESTERASE PA4108"/>
    <property type="match status" value="1"/>
</dbReference>
<comment type="caution">
    <text evidence="3">The sequence shown here is derived from an EMBL/GenBank/DDBJ whole genome shotgun (WGS) entry which is preliminary data.</text>
</comment>
<name>A0A094L8W2_9GAMM</name>
<dbReference type="Gene3D" id="3.30.450.40">
    <property type="match status" value="1"/>
</dbReference>
<dbReference type="GO" id="GO:0006793">
    <property type="term" value="P:phosphorus metabolic process"/>
    <property type="evidence" value="ECO:0007669"/>
    <property type="project" value="UniProtKB-ARBA"/>
</dbReference>
<dbReference type="AlphaFoldDB" id="A0A094L8W2"/>
<reference evidence="3 4" key="1">
    <citation type="submission" date="2014-06" db="EMBL/GenBank/DDBJ databases">
        <title>The draft genome sequence of Idiomarina salinarum ISL-52.</title>
        <authorList>
            <person name="Du J."/>
            <person name="Shao Z."/>
        </authorList>
    </citation>
    <scope>NUCLEOTIDE SEQUENCE [LARGE SCALE GENOMIC DNA]</scope>
    <source>
        <strain evidence="3 4">ISL-52</strain>
    </source>
</reference>
<gene>
    <name evidence="3" type="ORF">IDSA_00565</name>
</gene>
<dbReference type="Proteomes" id="UP000054363">
    <property type="component" value="Unassembled WGS sequence"/>
</dbReference>
<dbReference type="Pfam" id="PF01590">
    <property type="entry name" value="GAF"/>
    <property type="match status" value="1"/>
</dbReference>
<dbReference type="SMART" id="SM00065">
    <property type="entry name" value="GAF"/>
    <property type="match status" value="1"/>
</dbReference>
<evidence type="ECO:0000259" key="2">
    <source>
        <dbReference type="PROSITE" id="PS51832"/>
    </source>
</evidence>
<dbReference type="Pfam" id="PF13487">
    <property type="entry name" value="HD_5"/>
    <property type="match status" value="1"/>
</dbReference>
<dbReference type="STRING" id="435908.IDSA_00565"/>
<evidence type="ECO:0000313" key="4">
    <source>
        <dbReference type="Proteomes" id="UP000054363"/>
    </source>
</evidence>
<sequence length="519" mass="58272">MRPGFMATADLLERIRYLNKIGIALSAERDHIKLLELILSSARTLTGADAGSLYLVEGEQLAFALVQNDSLNIHFGGSGTPLTDSFKPLPLYLAGGQSNDRLIVAHSVLHEKTVVVDDAYDADGFDFSGTRAFDEKTGYRTRSVLVVPLKNHENEVIAALQLINKQADGNTVPFPDDDIDLTQSLASQAAVALTNQRLVEELHHLFESFTRVIANAIDAKSPQTGAHCRRVPELTLMIADAASGADYPGLRDFELSREGRYELETAAWMHDCGKIVTPPHVVEKSRKLETIYDRIETIAARFAALAQTSEWQDKTDQLRDDLAFLEQTNLGGEFMNDDAIDRVKAIGRRRYPDLNGELQPLLTDDEINYLCIRKGTLTTDERQIMKDHMVHTINMLEQLPFPKHLRRVPEYAGGHHERMDGKGYPRGLTREQMSVPARMMGIADVFEALTAPERSYKKPMSLSQSLTIMGRMVEDNHLDPDLFRLFIDKRVYLTYASEYLTDAQIDEIDLDQLPGYRPA</sequence>
<keyword evidence="4" id="KW-1185">Reference proteome</keyword>
<dbReference type="PANTHER" id="PTHR43155">
    <property type="entry name" value="CYCLIC DI-GMP PHOSPHODIESTERASE PA4108-RELATED"/>
    <property type="match status" value="1"/>
</dbReference>
<dbReference type="SUPFAM" id="SSF55781">
    <property type="entry name" value="GAF domain-like"/>
    <property type="match status" value="1"/>
</dbReference>
<dbReference type="InterPro" id="IPR029016">
    <property type="entry name" value="GAF-like_dom_sf"/>
</dbReference>
<dbReference type="InterPro" id="IPR003018">
    <property type="entry name" value="GAF"/>
</dbReference>
<feature type="domain" description="HD-GYP" evidence="2">
    <location>
        <begin position="291"/>
        <end position="502"/>
    </location>
</feature>
<proteinExistence type="predicted"/>
<dbReference type="InterPro" id="IPR037522">
    <property type="entry name" value="HD_GYP_dom"/>
</dbReference>
<organism evidence="3 4">
    <name type="scientific">Pseudidiomarina salinarum</name>
    <dbReference type="NCBI Taxonomy" id="435908"/>
    <lineage>
        <taxon>Bacteria</taxon>
        <taxon>Pseudomonadati</taxon>
        <taxon>Pseudomonadota</taxon>
        <taxon>Gammaproteobacteria</taxon>
        <taxon>Alteromonadales</taxon>
        <taxon>Idiomarinaceae</taxon>
        <taxon>Pseudidiomarina</taxon>
    </lineage>
</organism>
<dbReference type="GO" id="GO:0008081">
    <property type="term" value="F:phosphoric diester hydrolase activity"/>
    <property type="evidence" value="ECO:0007669"/>
    <property type="project" value="UniProtKB-ARBA"/>
</dbReference>
<dbReference type="PROSITE" id="PS50035">
    <property type="entry name" value="PLD"/>
    <property type="match status" value="1"/>
</dbReference>
<dbReference type="CDD" id="cd00077">
    <property type="entry name" value="HDc"/>
    <property type="match status" value="1"/>
</dbReference>
<dbReference type="eggNOG" id="COG2206">
    <property type="taxonomic scope" value="Bacteria"/>
</dbReference>
<dbReference type="InterPro" id="IPR003607">
    <property type="entry name" value="HD/PDEase_dom"/>
</dbReference>
<protein>
    <submittedName>
        <fullName evidence="3">Phosphohydrolase</fullName>
    </submittedName>
</protein>
<dbReference type="OrthoDB" id="9816273at2"/>
<dbReference type="SUPFAM" id="SSF109604">
    <property type="entry name" value="HD-domain/PDEase-like"/>
    <property type="match status" value="1"/>
</dbReference>
<dbReference type="EMBL" id="JPER01000001">
    <property type="protein sequence ID" value="KFZ31263.1"/>
    <property type="molecule type" value="Genomic_DNA"/>
</dbReference>
<dbReference type="eggNOG" id="COG3437">
    <property type="taxonomic scope" value="Bacteria"/>
</dbReference>
<feature type="domain" description="PLD phosphodiesterase" evidence="1">
    <location>
        <begin position="105"/>
        <end position="137"/>
    </location>
</feature>
<evidence type="ECO:0000259" key="1">
    <source>
        <dbReference type="PROSITE" id="PS50035"/>
    </source>
</evidence>
<dbReference type="InterPro" id="IPR001736">
    <property type="entry name" value="PLipase_D/transphosphatidylase"/>
</dbReference>
<evidence type="ECO:0000313" key="3">
    <source>
        <dbReference type="EMBL" id="KFZ31263.1"/>
    </source>
</evidence>